<dbReference type="PANTHER" id="PTHR14465:SF0">
    <property type="entry name" value="IQ DOMAIN-CONTAINING PROTEIN H"/>
    <property type="match status" value="1"/>
</dbReference>
<keyword evidence="2" id="KW-1185">Reference proteome</keyword>
<dbReference type="InterPro" id="IPR038752">
    <property type="entry name" value="IQCH"/>
</dbReference>
<dbReference type="InterPro" id="IPR056855">
    <property type="entry name" value="ATP-grasp_IQCH"/>
</dbReference>
<dbReference type="Proteomes" id="UP000694923">
    <property type="component" value="Unplaced"/>
</dbReference>
<dbReference type="PANTHER" id="PTHR14465">
    <property type="entry name" value="IQ DOMAIN-CONTAINING PROTEIN H"/>
    <property type="match status" value="1"/>
</dbReference>
<dbReference type="Pfam" id="PF24923">
    <property type="entry name" value="ATP-grasp_IQCH"/>
    <property type="match status" value="1"/>
</dbReference>
<feature type="non-terminal residue" evidence="3">
    <location>
        <position position="1"/>
    </location>
</feature>
<dbReference type="RefSeq" id="XP_008592231.1">
    <property type="nucleotide sequence ID" value="XM_008594009.1"/>
</dbReference>
<accession>A0ABM0SH90</accession>
<name>A0ABM0SH90_GALVR</name>
<evidence type="ECO:0000313" key="3">
    <source>
        <dbReference type="RefSeq" id="XP_008592231.1"/>
    </source>
</evidence>
<evidence type="ECO:0000259" key="1">
    <source>
        <dbReference type="Pfam" id="PF24923"/>
    </source>
</evidence>
<organism evidence="2 3">
    <name type="scientific">Galeopterus variegatus</name>
    <name type="common">Malayan flying lemur</name>
    <name type="synonym">Cynocephalus variegatus</name>
    <dbReference type="NCBI Taxonomy" id="482537"/>
    <lineage>
        <taxon>Eukaryota</taxon>
        <taxon>Metazoa</taxon>
        <taxon>Chordata</taxon>
        <taxon>Craniata</taxon>
        <taxon>Vertebrata</taxon>
        <taxon>Euteleostomi</taxon>
        <taxon>Mammalia</taxon>
        <taxon>Eutheria</taxon>
        <taxon>Euarchontoglires</taxon>
        <taxon>Dermoptera</taxon>
        <taxon>Cynocephalidae</taxon>
        <taxon>Galeopterus</taxon>
    </lineage>
</organism>
<sequence length="234" mass="26203">EPALVKISEELAGILAQHAQPVNEKRFPTWRKFLQTFLSQGGMIEAFPPADSITNLTVDMLIEPNGEIKVLSTGDQFHAEGPFISSGTTMPQTSVDPQVLNSLCLQIGNACKMRNVVGYFSIDLVTFIDPNTLEQQAQATSRYAVMTTQLRHNNLSLVFHYVFLQLCKAHGIGYDLEDRQGTIFILYEHLKRDKLGMLTIGEDLQGVLMTFARNLFIIHQEISAPNMQGETNFK</sequence>
<dbReference type="GeneID" id="103609717"/>
<feature type="non-terminal residue" evidence="3">
    <location>
        <position position="234"/>
    </location>
</feature>
<gene>
    <name evidence="3" type="primary">LOC103609717</name>
</gene>
<proteinExistence type="predicted"/>
<evidence type="ECO:0000313" key="2">
    <source>
        <dbReference type="Proteomes" id="UP000694923"/>
    </source>
</evidence>
<feature type="domain" description="IQCH-like ATP-grasp" evidence="1">
    <location>
        <begin position="1"/>
        <end position="155"/>
    </location>
</feature>
<reference evidence="3" key="1">
    <citation type="submission" date="2025-08" db="UniProtKB">
        <authorList>
            <consortium name="RefSeq"/>
        </authorList>
    </citation>
    <scope>IDENTIFICATION</scope>
</reference>
<protein>
    <submittedName>
        <fullName evidence="3">IQ domain-containing protein H-like</fullName>
    </submittedName>
</protein>